<feature type="compositionally biased region" description="Basic and acidic residues" evidence="1">
    <location>
        <begin position="27"/>
        <end position="40"/>
    </location>
</feature>
<keyword evidence="3" id="KW-1185">Reference proteome</keyword>
<evidence type="ECO:0000313" key="2">
    <source>
        <dbReference type="EnsemblPlants" id="cds.evm.model.09.783"/>
    </source>
</evidence>
<dbReference type="AlphaFoldDB" id="A0A803QHC7"/>
<dbReference type="EnsemblPlants" id="evm.model.09.783">
    <property type="protein sequence ID" value="cds.evm.model.09.783"/>
    <property type="gene ID" value="evm.TU.09.783"/>
</dbReference>
<name>A0A803QHC7_CANSA</name>
<dbReference type="EMBL" id="UZAU01000736">
    <property type="status" value="NOT_ANNOTATED_CDS"/>
    <property type="molecule type" value="Genomic_DNA"/>
</dbReference>
<feature type="compositionally biased region" description="Polar residues" evidence="1">
    <location>
        <begin position="244"/>
        <end position="255"/>
    </location>
</feature>
<feature type="compositionally biased region" description="Acidic residues" evidence="1">
    <location>
        <begin position="12"/>
        <end position="26"/>
    </location>
</feature>
<reference evidence="2" key="1">
    <citation type="submission" date="2018-11" db="EMBL/GenBank/DDBJ databases">
        <authorList>
            <person name="Grassa J C."/>
        </authorList>
    </citation>
    <scope>NUCLEOTIDE SEQUENCE [LARGE SCALE GENOMIC DNA]</scope>
</reference>
<feature type="region of interest" description="Disordered" evidence="1">
    <location>
        <begin position="235"/>
        <end position="255"/>
    </location>
</feature>
<evidence type="ECO:0000313" key="3">
    <source>
        <dbReference type="Proteomes" id="UP000596661"/>
    </source>
</evidence>
<protein>
    <submittedName>
        <fullName evidence="2">Uncharacterized protein</fullName>
    </submittedName>
</protein>
<feature type="compositionally biased region" description="Basic and acidic residues" evidence="1">
    <location>
        <begin position="91"/>
        <end position="118"/>
    </location>
</feature>
<proteinExistence type="predicted"/>
<feature type="compositionally biased region" description="Basic and acidic residues" evidence="1">
    <location>
        <begin position="1"/>
        <end position="11"/>
    </location>
</feature>
<sequence>MMLVVKDSHEVNDDEEYDNEEEVEIEEVSRRDDNDDKGVGNDDEDESENVTASSPMSADVAHRQVPTTLPKPPEAGHLGVHIGGPHITGETNKDKECYAQTFHHEPKRSILAGKERDTKKPKHGEPTVSFSKGDPTQSSDVWPLWLGHRTHRVYQTTPHYWKKSDHQNSNGTVRRNQRSLDLQCHDGLTGLIQLEGGNIHLLPLPEIPNKAWGRMLREDKQSVCHYYNLALSKAKKKKMHPPNQEHTSFMTELGM</sequence>
<feature type="region of interest" description="Disordered" evidence="1">
    <location>
        <begin position="1"/>
        <end position="135"/>
    </location>
</feature>
<dbReference type="Gramene" id="evm.model.09.783">
    <property type="protein sequence ID" value="cds.evm.model.09.783"/>
    <property type="gene ID" value="evm.TU.09.783"/>
</dbReference>
<evidence type="ECO:0000256" key="1">
    <source>
        <dbReference type="SAM" id="MobiDB-lite"/>
    </source>
</evidence>
<accession>A0A803QHC7</accession>
<dbReference type="Proteomes" id="UP000596661">
    <property type="component" value="Chromosome 9"/>
</dbReference>
<organism evidence="2 3">
    <name type="scientific">Cannabis sativa</name>
    <name type="common">Hemp</name>
    <name type="synonym">Marijuana</name>
    <dbReference type="NCBI Taxonomy" id="3483"/>
    <lineage>
        <taxon>Eukaryota</taxon>
        <taxon>Viridiplantae</taxon>
        <taxon>Streptophyta</taxon>
        <taxon>Embryophyta</taxon>
        <taxon>Tracheophyta</taxon>
        <taxon>Spermatophyta</taxon>
        <taxon>Magnoliopsida</taxon>
        <taxon>eudicotyledons</taxon>
        <taxon>Gunneridae</taxon>
        <taxon>Pentapetalae</taxon>
        <taxon>rosids</taxon>
        <taxon>fabids</taxon>
        <taxon>Rosales</taxon>
        <taxon>Cannabaceae</taxon>
        <taxon>Cannabis</taxon>
    </lineage>
</organism>
<reference evidence="2" key="2">
    <citation type="submission" date="2021-03" db="UniProtKB">
        <authorList>
            <consortium name="EnsemblPlants"/>
        </authorList>
    </citation>
    <scope>IDENTIFICATION</scope>
</reference>